<dbReference type="InterPro" id="IPR012347">
    <property type="entry name" value="Ferritin-like"/>
</dbReference>
<reference evidence="1" key="1">
    <citation type="submission" date="2018-10" db="EMBL/GenBank/DDBJ databases">
        <authorList>
            <person name="Gruber-Vodicka H."/>
            <person name="Jaeckle O."/>
        </authorList>
    </citation>
    <scope>NUCLEOTIDE SEQUENCE</scope>
</reference>
<proteinExistence type="predicted"/>
<protein>
    <recommendedName>
        <fullName evidence="2">Ferritin-like diiron domain-containing protein</fullName>
    </recommendedName>
</protein>
<evidence type="ECO:0008006" key="2">
    <source>
        <dbReference type="Google" id="ProtNLM"/>
    </source>
</evidence>
<dbReference type="InterPro" id="IPR009078">
    <property type="entry name" value="Ferritin-like_SF"/>
</dbReference>
<dbReference type="EMBL" id="LR026963">
    <property type="protein sequence ID" value="VBB69053.1"/>
    <property type="molecule type" value="Genomic_DNA"/>
</dbReference>
<gene>
    <name evidence="1" type="ORF">RIEGSTA812A_PEG_526</name>
</gene>
<dbReference type="AlphaFoldDB" id="A0A484H8H9"/>
<accession>A0A484H8H9</accession>
<evidence type="ECO:0000313" key="1">
    <source>
        <dbReference type="EMBL" id="VBB69053.1"/>
    </source>
</evidence>
<sequence>MSQLSIGDLLAHAVALEADAAACYSELAAAMNVHNNRAAAAVFQHMDDNIHSNLSAVEHSHSIHDMPPATGWDDDPEVYVHERDQISNHRLLEGKLSRA</sequence>
<dbReference type="Gene3D" id="1.20.1260.10">
    <property type="match status" value="1"/>
</dbReference>
<dbReference type="SUPFAM" id="SSF47240">
    <property type="entry name" value="Ferritin-like"/>
    <property type="match status" value="1"/>
</dbReference>
<organism evidence="1">
    <name type="scientific">invertebrate metagenome</name>
    <dbReference type="NCBI Taxonomy" id="1711999"/>
    <lineage>
        <taxon>unclassified sequences</taxon>
        <taxon>metagenomes</taxon>
        <taxon>organismal metagenomes</taxon>
    </lineage>
</organism>
<name>A0A484H8H9_9ZZZZ</name>